<feature type="compositionally biased region" description="Basic and acidic residues" evidence="13">
    <location>
        <begin position="1"/>
        <end position="12"/>
    </location>
</feature>
<evidence type="ECO:0000256" key="5">
    <source>
        <dbReference type="ARBA" id="ARBA00022692"/>
    </source>
</evidence>
<evidence type="ECO:0000256" key="9">
    <source>
        <dbReference type="ARBA" id="ARBA00022919"/>
    </source>
</evidence>
<evidence type="ECO:0000256" key="14">
    <source>
        <dbReference type="SAM" id="Phobius"/>
    </source>
</evidence>
<evidence type="ECO:0000256" key="3">
    <source>
        <dbReference type="ARBA" id="ARBA00004991"/>
    </source>
</evidence>
<evidence type="ECO:0000256" key="7">
    <source>
        <dbReference type="ARBA" id="ARBA00022801"/>
    </source>
</evidence>
<dbReference type="PANTHER" id="PTHR16320:SF24">
    <property type="entry name" value="PHOSPHODIESTERASE, PUTATIVE-RELATED"/>
    <property type="match status" value="1"/>
</dbReference>
<keyword evidence="6" id="KW-0479">Metal-binding</keyword>
<evidence type="ECO:0000256" key="4">
    <source>
        <dbReference type="ARBA" id="ARBA00006335"/>
    </source>
</evidence>
<name>A0A553I979_9PEZI</name>
<dbReference type="AlphaFoldDB" id="A0A553I979"/>
<evidence type="ECO:0000313" key="16">
    <source>
        <dbReference type="EMBL" id="TRX96766.1"/>
    </source>
</evidence>
<comment type="similarity">
    <text evidence="4">Belongs to the neutral sphingomyelinase family.</text>
</comment>
<evidence type="ECO:0000313" key="17">
    <source>
        <dbReference type="Proteomes" id="UP000319160"/>
    </source>
</evidence>
<comment type="pathway">
    <text evidence="3">Sphingolipid metabolism.</text>
</comment>
<evidence type="ECO:0000256" key="2">
    <source>
        <dbReference type="ARBA" id="ARBA00004760"/>
    </source>
</evidence>
<keyword evidence="10 14" id="KW-1133">Transmembrane helix</keyword>
<accession>A0A553I979</accession>
<dbReference type="GO" id="GO:0006665">
    <property type="term" value="P:sphingolipid metabolic process"/>
    <property type="evidence" value="ECO:0007669"/>
    <property type="project" value="UniProtKB-KW"/>
</dbReference>
<evidence type="ECO:0000256" key="12">
    <source>
        <dbReference type="ARBA" id="ARBA00023136"/>
    </source>
</evidence>
<gene>
    <name evidence="16" type="ORF">FHL15_002432</name>
</gene>
<dbReference type="Pfam" id="PF03372">
    <property type="entry name" value="Exo_endo_phos"/>
    <property type="match status" value="1"/>
</dbReference>
<dbReference type="Gene3D" id="3.60.10.10">
    <property type="entry name" value="Endonuclease/exonuclease/phosphatase"/>
    <property type="match status" value="1"/>
</dbReference>
<dbReference type="PANTHER" id="PTHR16320">
    <property type="entry name" value="SPHINGOMYELINASE FAMILY MEMBER"/>
    <property type="match status" value="1"/>
</dbReference>
<sequence length="659" mass="73111">MTRLSDTDRDVRPGQGRLISNSPDIATISARGQSIPHSESTAMDELPIELHVITLNCWGRKYTSPHREERMIAIGRYLATTEPVPHIVALQECFEQEDYWSIRRETRFTLPFGKVYHSGAFSCGLVILSRWPIEESSMVPFSLCGRPARLFRGDLFVGTQGVACARIRYGEGEEDVVEVFNTNTHTSYSDPSQNSSYAVHRLSQAWEIAKLVRNAAERGHLAVVLAGLNTTPFSLPYRLLTSHATIRDAWRVLYPDSSLGSTSHELERARGRPTPTAAFNVAENGVTSNSVYNTWSWSSSERRALRSGRRPMLISPETPDEDGQRVDYIFFSKGGDPHAFPTDLSEILSAHNTYTDDGAGAAASPPGWVVKDARVGLMARHPDLGCSLSDHFSVEATLILHTPTPHRRRRRRQSGSRSRSRSRSNSREPAVPGDSTITSPKRSGTVTRSQTPHGIITPNTINSRSQIRPKEKEKDRGRPVTPHSFTSTDAGIQTIGARAAAIEQGTYLPSPTASSFRRGSRDRAAWDHQLSSLELGSPPRLPLPAYDEILHLIERHAIRTYRQRKLGIMHFVFWTVILVGSYVGIWFLPDGKGAFGLLVASSLGFAAGVVSLLLSLLFYAAELNKLNEFEWEIRNAKAVISGMAPDALVHQGSEEEKIW</sequence>
<evidence type="ECO:0000256" key="13">
    <source>
        <dbReference type="SAM" id="MobiDB-lite"/>
    </source>
</evidence>
<feature type="region of interest" description="Disordered" evidence="13">
    <location>
        <begin position="399"/>
        <end position="492"/>
    </location>
</feature>
<protein>
    <recommendedName>
        <fullName evidence="15">Endonuclease/exonuclease/phosphatase domain-containing protein</fullName>
    </recommendedName>
</protein>
<dbReference type="STRING" id="2512241.A0A553I979"/>
<dbReference type="OrthoDB" id="387657at2759"/>
<comment type="subcellular location">
    <subcellularLocation>
        <location evidence="1">Membrane</location>
        <topology evidence="1">Multi-pass membrane protein</topology>
    </subcellularLocation>
</comment>
<comment type="caution">
    <text evidence="16">The sequence shown here is derived from an EMBL/GenBank/DDBJ whole genome shotgun (WGS) entry which is preliminary data.</text>
</comment>
<dbReference type="Proteomes" id="UP000319160">
    <property type="component" value="Unassembled WGS sequence"/>
</dbReference>
<keyword evidence="9" id="KW-0746">Sphingolipid metabolism</keyword>
<reference evidence="17" key="1">
    <citation type="submission" date="2019-06" db="EMBL/GenBank/DDBJ databases">
        <title>Draft genome sequence of the griseofulvin-producing fungus Xylaria cubensis strain G536.</title>
        <authorList>
            <person name="Mead M.E."/>
            <person name="Raja H.A."/>
            <person name="Steenwyk J.L."/>
            <person name="Knowles S.L."/>
            <person name="Oberlies N.H."/>
            <person name="Rokas A."/>
        </authorList>
    </citation>
    <scope>NUCLEOTIDE SEQUENCE [LARGE SCALE GENOMIC DNA]</scope>
    <source>
        <strain evidence="17">G536</strain>
    </source>
</reference>
<dbReference type="GO" id="GO:0046872">
    <property type="term" value="F:metal ion binding"/>
    <property type="evidence" value="ECO:0007669"/>
    <property type="project" value="UniProtKB-KW"/>
</dbReference>
<feature type="region of interest" description="Disordered" evidence="13">
    <location>
        <begin position="1"/>
        <end position="23"/>
    </location>
</feature>
<evidence type="ECO:0000256" key="10">
    <source>
        <dbReference type="ARBA" id="ARBA00022989"/>
    </source>
</evidence>
<keyword evidence="17" id="KW-1185">Reference proteome</keyword>
<keyword evidence="5 14" id="KW-0812">Transmembrane</keyword>
<feature type="transmembrane region" description="Helical" evidence="14">
    <location>
        <begin position="568"/>
        <end position="588"/>
    </location>
</feature>
<keyword evidence="11" id="KW-0443">Lipid metabolism</keyword>
<evidence type="ECO:0000256" key="1">
    <source>
        <dbReference type="ARBA" id="ARBA00004141"/>
    </source>
</evidence>
<dbReference type="InterPro" id="IPR036691">
    <property type="entry name" value="Endo/exonu/phosph_ase_sf"/>
</dbReference>
<keyword evidence="8" id="KW-0460">Magnesium</keyword>
<dbReference type="GO" id="GO:0004767">
    <property type="term" value="F:sphingomyelin phosphodiesterase activity"/>
    <property type="evidence" value="ECO:0007669"/>
    <property type="project" value="InterPro"/>
</dbReference>
<dbReference type="GO" id="GO:0016020">
    <property type="term" value="C:membrane"/>
    <property type="evidence" value="ECO:0007669"/>
    <property type="project" value="UniProtKB-SubCell"/>
</dbReference>
<feature type="compositionally biased region" description="Polar residues" evidence="13">
    <location>
        <begin position="435"/>
        <end position="466"/>
    </location>
</feature>
<feature type="domain" description="Endonuclease/exonuclease/phosphatase" evidence="15">
    <location>
        <begin position="53"/>
        <end position="334"/>
    </location>
</feature>
<dbReference type="InterPro" id="IPR038772">
    <property type="entry name" value="Sph/SMPD2-like"/>
</dbReference>
<evidence type="ECO:0000259" key="15">
    <source>
        <dbReference type="Pfam" id="PF03372"/>
    </source>
</evidence>
<feature type="compositionally biased region" description="Basic residues" evidence="13">
    <location>
        <begin position="404"/>
        <end position="424"/>
    </location>
</feature>
<organism evidence="16 17">
    <name type="scientific">Xylaria flabelliformis</name>
    <dbReference type="NCBI Taxonomy" id="2512241"/>
    <lineage>
        <taxon>Eukaryota</taxon>
        <taxon>Fungi</taxon>
        <taxon>Dikarya</taxon>
        <taxon>Ascomycota</taxon>
        <taxon>Pezizomycotina</taxon>
        <taxon>Sordariomycetes</taxon>
        <taxon>Xylariomycetidae</taxon>
        <taxon>Xylariales</taxon>
        <taxon>Xylariaceae</taxon>
        <taxon>Xylaria</taxon>
    </lineage>
</organism>
<dbReference type="SUPFAM" id="SSF56219">
    <property type="entry name" value="DNase I-like"/>
    <property type="match status" value="1"/>
</dbReference>
<evidence type="ECO:0000256" key="8">
    <source>
        <dbReference type="ARBA" id="ARBA00022842"/>
    </source>
</evidence>
<comment type="pathway">
    <text evidence="2">Lipid metabolism; sphingolipid metabolism.</text>
</comment>
<evidence type="ECO:0000256" key="6">
    <source>
        <dbReference type="ARBA" id="ARBA00022723"/>
    </source>
</evidence>
<feature type="compositionally biased region" description="Basic and acidic residues" evidence="13">
    <location>
        <begin position="468"/>
        <end position="478"/>
    </location>
</feature>
<proteinExistence type="inferred from homology"/>
<dbReference type="EMBL" id="VFLP01000009">
    <property type="protein sequence ID" value="TRX96766.1"/>
    <property type="molecule type" value="Genomic_DNA"/>
</dbReference>
<evidence type="ECO:0000256" key="11">
    <source>
        <dbReference type="ARBA" id="ARBA00023098"/>
    </source>
</evidence>
<dbReference type="InterPro" id="IPR005135">
    <property type="entry name" value="Endo/exonuclease/phosphatase"/>
</dbReference>
<keyword evidence="12 14" id="KW-0472">Membrane</keyword>
<keyword evidence="7" id="KW-0378">Hydrolase</keyword>
<feature type="transmembrane region" description="Helical" evidence="14">
    <location>
        <begin position="594"/>
        <end position="619"/>
    </location>
</feature>